<reference evidence="2 3" key="2">
    <citation type="journal article" date="2012" name="Stand. Genomic Sci.">
        <title>Complete Genome Sequence of Clostridium clariflavum DSM 19732.</title>
        <authorList>
            <person name="Izquierdo J.A."/>
            <person name="Goodwin L."/>
            <person name="Davenport K.W."/>
            <person name="Teshima H."/>
            <person name="Bruce D."/>
            <person name="Detter C."/>
            <person name="Tapia R."/>
            <person name="Han S."/>
            <person name="Land M."/>
            <person name="Hauser L."/>
            <person name="Jeffries C.D."/>
            <person name="Han J."/>
            <person name="Pitluck S."/>
            <person name="Nolan M."/>
            <person name="Chen A."/>
            <person name="Huntemann M."/>
            <person name="Mavromatis K."/>
            <person name="Mikhailova N."/>
            <person name="Liolios K."/>
            <person name="Woyke T."/>
            <person name="Lynd L.R."/>
        </authorList>
    </citation>
    <scope>NUCLEOTIDE SEQUENCE [LARGE SCALE GENOMIC DNA]</scope>
    <source>
        <strain evidence="3">DSM 19732 / NBRC 101661 / EBR45</strain>
    </source>
</reference>
<evidence type="ECO:0000313" key="3">
    <source>
        <dbReference type="Proteomes" id="UP000005435"/>
    </source>
</evidence>
<keyword evidence="1" id="KW-0732">Signal</keyword>
<feature type="signal peptide" evidence="1">
    <location>
        <begin position="1"/>
        <end position="24"/>
    </location>
</feature>
<dbReference type="HOGENOM" id="CLU_021021_1_1_9"/>
<dbReference type="Pfam" id="PF13416">
    <property type="entry name" value="SBP_bac_8"/>
    <property type="match status" value="1"/>
</dbReference>
<dbReference type="SUPFAM" id="SSF53850">
    <property type="entry name" value="Periplasmic binding protein-like II"/>
    <property type="match status" value="1"/>
</dbReference>
<evidence type="ECO:0000256" key="1">
    <source>
        <dbReference type="SAM" id="SignalP"/>
    </source>
</evidence>
<dbReference type="InterPro" id="IPR006059">
    <property type="entry name" value="SBP"/>
</dbReference>
<dbReference type="Proteomes" id="UP000005435">
    <property type="component" value="Chromosome"/>
</dbReference>
<keyword evidence="2" id="KW-0813">Transport</keyword>
<keyword evidence="3" id="KW-1185">Reference proteome</keyword>
<reference evidence="3" key="1">
    <citation type="submission" date="2011-12" db="EMBL/GenBank/DDBJ databases">
        <title>Complete sequence of Clostridium clariflavum DSM 19732.</title>
        <authorList>
            <consortium name="US DOE Joint Genome Institute"/>
            <person name="Lucas S."/>
            <person name="Han J."/>
            <person name="Lapidus A."/>
            <person name="Cheng J.-F."/>
            <person name="Goodwin L."/>
            <person name="Pitluck S."/>
            <person name="Peters L."/>
            <person name="Teshima H."/>
            <person name="Detter J.C."/>
            <person name="Han C."/>
            <person name="Tapia R."/>
            <person name="Land M."/>
            <person name="Hauser L."/>
            <person name="Kyrpides N."/>
            <person name="Ivanova N."/>
            <person name="Pagani I."/>
            <person name="Kitzmiller T."/>
            <person name="Lynd L."/>
            <person name="Izquierdo J."/>
            <person name="Woyke T."/>
        </authorList>
    </citation>
    <scope>NUCLEOTIDE SEQUENCE [LARGE SCALE GENOMIC DNA]</scope>
    <source>
        <strain evidence="3">DSM 19732 / NBRC 101661 / EBR45</strain>
    </source>
</reference>
<dbReference type="KEGG" id="ccl:Clocl_2087"/>
<dbReference type="STRING" id="720554.Clocl_2087"/>
<organism evidence="2 3">
    <name type="scientific">Acetivibrio clariflavus (strain DSM 19732 / NBRC 101661 / EBR45)</name>
    <name type="common">Clostridium clariflavum</name>
    <dbReference type="NCBI Taxonomy" id="720554"/>
    <lineage>
        <taxon>Bacteria</taxon>
        <taxon>Bacillati</taxon>
        <taxon>Bacillota</taxon>
        <taxon>Clostridia</taxon>
        <taxon>Eubacteriales</taxon>
        <taxon>Oscillospiraceae</taxon>
        <taxon>Acetivibrio</taxon>
    </lineage>
</organism>
<dbReference type="PANTHER" id="PTHR43649">
    <property type="entry name" value="ARABINOSE-BINDING PROTEIN-RELATED"/>
    <property type="match status" value="1"/>
</dbReference>
<gene>
    <name evidence="2" type="ordered locus">Clocl_2087</name>
</gene>
<dbReference type="Gene3D" id="3.40.190.10">
    <property type="entry name" value="Periplasmic binding protein-like II"/>
    <property type="match status" value="2"/>
</dbReference>
<accession>G8LWL6</accession>
<evidence type="ECO:0000313" key="2">
    <source>
        <dbReference type="EMBL" id="AEV68684.1"/>
    </source>
</evidence>
<dbReference type="PROSITE" id="PS51257">
    <property type="entry name" value="PROKAR_LIPOPROTEIN"/>
    <property type="match status" value="1"/>
</dbReference>
<dbReference type="RefSeq" id="WP_014255264.1">
    <property type="nucleotide sequence ID" value="NC_016627.1"/>
</dbReference>
<proteinExistence type="predicted"/>
<protein>
    <submittedName>
        <fullName evidence="2">ABC-type sugar transport system, periplasmic component</fullName>
    </submittedName>
</protein>
<dbReference type="eggNOG" id="COG1653">
    <property type="taxonomic scope" value="Bacteria"/>
</dbReference>
<dbReference type="EMBL" id="CP003065">
    <property type="protein sequence ID" value="AEV68684.1"/>
    <property type="molecule type" value="Genomic_DNA"/>
</dbReference>
<feature type="chain" id="PRO_5005682227" evidence="1">
    <location>
        <begin position="25"/>
        <end position="559"/>
    </location>
</feature>
<name>G8LWL6_ACECE</name>
<sequence precursor="true">MTRKKLFSSGIAVLLSLSMCLSLAGCKKGSGDQTDPSQTGSSNTGPFTIKVYNAMASTAPAKDNKIYKLIEEKLGVKFEFEFLVGEAKEKAGVMIAGGEYPDLLGLLGDQSGLQEFIDAEALIPLEDYINKYPNLKKHYGPIMNQIKDQKSGHVYVMPNYGVISGKYYQNESFGPAFWIQAAVLKEFGYPKITTLDEWFDIIQQYMKKYPEINGQKTIGFTILTDTSRDWPLRNAPAQLSGHPNDGGVIVDDNVARIYAHLDISKRYYKKLNEMYNAGVIDPECFTSNYDTYISKISSGRVLGLYDQRWNFQMGYNSIIDQKMYERQYVPVPVVFDDSYEQWYLTYPNINVNSGYAITTSCKDPDRVMQVLDTLLSEEWQKILQWGIEGEDYHVDENGRFYRTPEQRERAKSEEWKLSNYAEALLQFCPKLEGSYSDGNATNPGQQPEEYFESLDDVAKEVYTAYNVKTQGELFGFPPENPVYFPAYTISIPVGSDAQIVDQKLKDYAFQYLPKIISAKPSEFEGLWQKYVEQINKLDIAALEKVYNDGIQQRIQEYSN</sequence>
<dbReference type="OrthoDB" id="54751at2"/>
<dbReference type="AlphaFoldDB" id="G8LWL6"/>
<dbReference type="PANTHER" id="PTHR43649:SF12">
    <property type="entry name" value="DIACETYLCHITOBIOSE BINDING PROTEIN DASA"/>
    <property type="match status" value="1"/>
</dbReference>
<keyword evidence="2" id="KW-0762">Sugar transport</keyword>
<dbReference type="InterPro" id="IPR050490">
    <property type="entry name" value="Bact_solute-bd_prot1"/>
</dbReference>